<gene>
    <name evidence="1" type="ORF">SAE02_78530</name>
</gene>
<dbReference type="Proteomes" id="UP000321523">
    <property type="component" value="Unassembled WGS sequence"/>
</dbReference>
<evidence type="ECO:0000313" key="2">
    <source>
        <dbReference type="Proteomes" id="UP000321523"/>
    </source>
</evidence>
<reference evidence="1 2" key="1">
    <citation type="submission" date="2019-07" db="EMBL/GenBank/DDBJ databases">
        <title>Whole genome shotgun sequence of Skermanella aerolata NBRC 106429.</title>
        <authorList>
            <person name="Hosoyama A."/>
            <person name="Uohara A."/>
            <person name="Ohji S."/>
            <person name="Ichikawa N."/>
        </authorList>
    </citation>
    <scope>NUCLEOTIDE SEQUENCE [LARGE SCALE GENOMIC DNA]</scope>
    <source>
        <strain evidence="1 2">NBRC 106429</strain>
    </source>
</reference>
<name>A0A512E4N8_9PROT</name>
<proteinExistence type="predicted"/>
<dbReference type="EMBL" id="BJYZ01000140">
    <property type="protein sequence ID" value="GEO43705.1"/>
    <property type="molecule type" value="Genomic_DNA"/>
</dbReference>
<organism evidence="1 2">
    <name type="scientific">Skermanella aerolata</name>
    <dbReference type="NCBI Taxonomy" id="393310"/>
    <lineage>
        <taxon>Bacteria</taxon>
        <taxon>Pseudomonadati</taxon>
        <taxon>Pseudomonadota</taxon>
        <taxon>Alphaproteobacteria</taxon>
        <taxon>Rhodospirillales</taxon>
        <taxon>Azospirillaceae</taxon>
        <taxon>Skermanella</taxon>
    </lineage>
</organism>
<accession>A0A512E4N8</accession>
<protein>
    <submittedName>
        <fullName evidence="1">Uncharacterized protein</fullName>
    </submittedName>
</protein>
<keyword evidence="2" id="KW-1185">Reference proteome</keyword>
<comment type="caution">
    <text evidence="1">The sequence shown here is derived from an EMBL/GenBank/DDBJ whole genome shotgun (WGS) entry which is preliminary data.</text>
</comment>
<dbReference type="RefSeq" id="WP_044437893.1">
    <property type="nucleotide sequence ID" value="NZ_BJYZ01000140.1"/>
</dbReference>
<evidence type="ECO:0000313" key="1">
    <source>
        <dbReference type="EMBL" id="GEO43705.1"/>
    </source>
</evidence>
<dbReference type="AlphaFoldDB" id="A0A512E4N8"/>
<sequence>MPTETRQLVFSNEELVAALTSHNRMAVDKLFVGRIIGCSVLPEEALTVRLTIRHETTNNDYDMIFGADVIGAALIRYCLEINIPLPRRAQKRFGVVDGHAAISMCFDVHP</sequence>
<dbReference type="OrthoDB" id="7360873at2"/>